<dbReference type="AlphaFoldDB" id="A0A8J6IQB8"/>
<proteinExistence type="predicted"/>
<organism evidence="1 2">
    <name type="scientific">Neobittarella massiliensis</name>
    <name type="common">ex Bilen et al. 2018</name>
    <dbReference type="NCBI Taxonomy" id="2041842"/>
    <lineage>
        <taxon>Bacteria</taxon>
        <taxon>Bacillati</taxon>
        <taxon>Bacillota</taxon>
        <taxon>Clostridia</taxon>
        <taxon>Eubacteriales</taxon>
        <taxon>Oscillospiraceae</taxon>
        <taxon>Neobittarella (ex Bilen et al. 2018)</taxon>
    </lineage>
</organism>
<reference evidence="1" key="1">
    <citation type="submission" date="2020-08" db="EMBL/GenBank/DDBJ databases">
        <authorList>
            <person name="Liu C."/>
            <person name="Sun Q."/>
        </authorList>
    </citation>
    <scope>NUCLEOTIDE SEQUENCE</scope>
    <source>
        <strain evidence="1">NSJ-65</strain>
    </source>
</reference>
<evidence type="ECO:0000313" key="2">
    <source>
        <dbReference type="Proteomes" id="UP000597668"/>
    </source>
</evidence>
<dbReference type="EMBL" id="JACOGI010000002">
    <property type="protein sequence ID" value="MBC3516643.1"/>
    <property type="molecule type" value="Genomic_DNA"/>
</dbReference>
<sequence length="406" mass="44737">MAYRNSQIDRQNFSWFASDRKVNSLVEIELDRGRIAQLGPLCAHFTYPMAAFCGERGAGGSALLAVAACAYHGRSCPPGRQKPYYTFGDFFTFSADDAHIKGCVLRYTLRLPLIDVVETRRREPCQRWNDYARRSERAVYYLDRDRVPGAEAVLAAVAAVGRGGMVCVEQLEWGLSVPQQKKLVTALKALCAKNHCQLLCTTRSPAILAALPPAARYRLVQQDGQTLLEHPVPPEAALPQHREKLPIYLQKEAGPWFWGLAPLALRQQLQPVYCHTAAELAQRLGEDDRAPLGACTARAEGRTAALLPVAARHKLLSLPPLLDAPSELLSRLCQLSSRSRLCDSWGCDDTDLQQLLSDAAATADPLGALAATLDEPREALQRQLAAAVRDTVHCRSFASRLEALFE</sequence>
<dbReference type="Proteomes" id="UP000597668">
    <property type="component" value="Unassembled WGS sequence"/>
</dbReference>
<name>A0A8J6IQB8_9FIRM</name>
<keyword evidence="2" id="KW-1185">Reference proteome</keyword>
<gene>
    <name evidence="1" type="ORF">H8K20_09585</name>
</gene>
<comment type="caution">
    <text evidence="1">The sequence shown here is derived from an EMBL/GenBank/DDBJ whole genome shotgun (WGS) entry which is preliminary data.</text>
</comment>
<accession>A0A8J6IQB8</accession>
<protein>
    <submittedName>
        <fullName evidence="1">Uncharacterized protein</fullName>
    </submittedName>
</protein>
<dbReference type="RefSeq" id="WP_186488284.1">
    <property type="nucleotide sequence ID" value="NZ_JACOGI010000002.1"/>
</dbReference>
<evidence type="ECO:0000313" key="1">
    <source>
        <dbReference type="EMBL" id="MBC3516643.1"/>
    </source>
</evidence>